<dbReference type="RefSeq" id="WP_091806226.1">
    <property type="nucleotide sequence ID" value="NZ_CP016353.1"/>
</dbReference>
<keyword evidence="2" id="KW-0472">Membrane</keyword>
<gene>
    <name evidence="4" type="ORF">SAMN05421630_106362</name>
</gene>
<keyword evidence="2" id="KW-0812">Transmembrane</keyword>
<evidence type="ECO:0000313" key="4">
    <source>
        <dbReference type="EMBL" id="SDD19926.1"/>
    </source>
</evidence>
<dbReference type="STRING" id="530584.SAMN05421630_106362"/>
<evidence type="ECO:0000313" key="5">
    <source>
        <dbReference type="Proteomes" id="UP000199494"/>
    </source>
</evidence>
<dbReference type="AlphaFoldDB" id="A0A222VXW3"/>
<sequence length="280" mass="28272">MGSGFRPHGRRFGTAGVLVAVSALSVQLLAPGVASAAEPVVVGSCSRTLNGDDGKPLTLDIGSAVNAPGLLDVGLGADSGALLSLPVKETLKGLGISETGPVVDTAGRLCDTVTDLANRAAAPVQRAIPEPNPVVPPRPEKPAPEEPPSEEPPPEPEEPAPGAPGQEPAPPPPEVPPSTLPVPSERFAGIVPIGDFSTLGPISVPPAVSIPPFTPPAVPDLGGPDANRAPDTVKHGNNPGTARALSLPDAPDRLPMLLAVLALVLVVAALARTWVRRRSA</sequence>
<reference evidence="4 5" key="1">
    <citation type="submission" date="2016-10" db="EMBL/GenBank/DDBJ databases">
        <authorList>
            <person name="de Groot N.N."/>
        </authorList>
    </citation>
    <scope>NUCLEOTIDE SEQUENCE [LARGE SCALE GENOMIC DNA]</scope>
    <source>
        <strain evidence="4 5">CGMCC 4.5506</strain>
    </source>
</reference>
<evidence type="ECO:0000256" key="2">
    <source>
        <dbReference type="SAM" id="Phobius"/>
    </source>
</evidence>
<organism evidence="4 5">
    <name type="scientific">Prauserella marina</name>
    <dbReference type="NCBI Taxonomy" id="530584"/>
    <lineage>
        <taxon>Bacteria</taxon>
        <taxon>Bacillati</taxon>
        <taxon>Actinomycetota</taxon>
        <taxon>Actinomycetes</taxon>
        <taxon>Pseudonocardiales</taxon>
        <taxon>Pseudonocardiaceae</taxon>
        <taxon>Prauserella</taxon>
    </lineage>
</organism>
<accession>A0A222VXW3</accession>
<evidence type="ECO:0000256" key="3">
    <source>
        <dbReference type="SAM" id="SignalP"/>
    </source>
</evidence>
<evidence type="ECO:0000256" key="1">
    <source>
        <dbReference type="SAM" id="MobiDB-lite"/>
    </source>
</evidence>
<feature type="compositionally biased region" description="Acidic residues" evidence="1">
    <location>
        <begin position="147"/>
        <end position="158"/>
    </location>
</feature>
<protein>
    <submittedName>
        <fullName evidence="4">Uncharacterized protein</fullName>
    </submittedName>
</protein>
<feature type="chain" id="PRO_5044016923" evidence="3">
    <location>
        <begin position="37"/>
        <end position="280"/>
    </location>
</feature>
<keyword evidence="3" id="KW-0732">Signal</keyword>
<keyword evidence="5" id="KW-1185">Reference proteome</keyword>
<feature type="signal peptide" evidence="3">
    <location>
        <begin position="1"/>
        <end position="36"/>
    </location>
</feature>
<feature type="transmembrane region" description="Helical" evidence="2">
    <location>
        <begin position="254"/>
        <end position="275"/>
    </location>
</feature>
<dbReference type="EMBL" id="FMZE01000006">
    <property type="protein sequence ID" value="SDD19926.1"/>
    <property type="molecule type" value="Genomic_DNA"/>
</dbReference>
<dbReference type="OrthoDB" id="3629926at2"/>
<dbReference type="Proteomes" id="UP000199494">
    <property type="component" value="Unassembled WGS sequence"/>
</dbReference>
<feature type="region of interest" description="Disordered" evidence="1">
    <location>
        <begin position="215"/>
        <end position="241"/>
    </location>
</feature>
<name>A0A222VXW3_9PSEU</name>
<dbReference type="KEGG" id="pmad:BAY61_31450"/>
<feature type="region of interest" description="Disordered" evidence="1">
    <location>
        <begin position="121"/>
        <end position="183"/>
    </location>
</feature>
<keyword evidence="2" id="KW-1133">Transmembrane helix</keyword>
<feature type="compositionally biased region" description="Pro residues" evidence="1">
    <location>
        <begin position="159"/>
        <end position="180"/>
    </location>
</feature>
<proteinExistence type="predicted"/>